<dbReference type="Proteomes" id="UP000054928">
    <property type="component" value="Unassembled WGS sequence"/>
</dbReference>
<dbReference type="GeneID" id="36398344"/>
<dbReference type="GO" id="GO:0003676">
    <property type="term" value="F:nucleic acid binding"/>
    <property type="evidence" value="ECO:0007669"/>
    <property type="project" value="InterPro"/>
</dbReference>
<protein>
    <submittedName>
        <fullName evidence="4">Zinc finger, CCHC-type</fullName>
    </submittedName>
</protein>
<evidence type="ECO:0000313" key="4">
    <source>
        <dbReference type="EMBL" id="CEG46682.1"/>
    </source>
</evidence>
<dbReference type="RefSeq" id="XP_024583051.1">
    <property type="nucleotide sequence ID" value="XM_024717565.1"/>
</dbReference>
<dbReference type="SMART" id="SM00343">
    <property type="entry name" value="ZnF_C2HC"/>
    <property type="match status" value="1"/>
</dbReference>
<name>A0A0P1AZD2_PLAHL</name>
<evidence type="ECO:0000313" key="5">
    <source>
        <dbReference type="Proteomes" id="UP000054928"/>
    </source>
</evidence>
<organism evidence="4 5">
    <name type="scientific">Plasmopara halstedii</name>
    <name type="common">Downy mildew of sunflower</name>
    <dbReference type="NCBI Taxonomy" id="4781"/>
    <lineage>
        <taxon>Eukaryota</taxon>
        <taxon>Sar</taxon>
        <taxon>Stramenopiles</taxon>
        <taxon>Oomycota</taxon>
        <taxon>Peronosporomycetes</taxon>
        <taxon>Peronosporales</taxon>
        <taxon>Peronosporaceae</taxon>
        <taxon>Plasmopara</taxon>
    </lineage>
</organism>
<evidence type="ECO:0000256" key="2">
    <source>
        <dbReference type="SAM" id="MobiDB-lite"/>
    </source>
</evidence>
<dbReference type="GO" id="GO:0008270">
    <property type="term" value="F:zinc ion binding"/>
    <property type="evidence" value="ECO:0007669"/>
    <property type="project" value="UniProtKB-KW"/>
</dbReference>
<keyword evidence="1" id="KW-0862">Zinc</keyword>
<evidence type="ECO:0000256" key="1">
    <source>
        <dbReference type="PROSITE-ProRule" id="PRU00047"/>
    </source>
</evidence>
<feature type="region of interest" description="Disordered" evidence="2">
    <location>
        <begin position="1"/>
        <end position="41"/>
    </location>
</feature>
<sequence length="253" mass="29902">MGQIQEMSELDRKDVLFRFEGPDSEDGEVHKHGGREGQKKPPRMHRIHIGALNDDGSQDMEICNEMIGKKQCYEQNLCFMCKKPGHTSRDCYQNTRRYHARDHGRYHSVNYRRNRRRMQNIRNVVKAHHVEMNEYKAETYSFQLSKAQATSMRIKQSKVVLTRMSADELIVKKGLSVRIEKTISATASPFDDTETDFKVVQLGHTMSSWENREWQELSECQEVKENEFRRKLRQQDYVQVFHVKIWMGNDAEE</sequence>
<dbReference type="InterPro" id="IPR001878">
    <property type="entry name" value="Znf_CCHC"/>
</dbReference>
<keyword evidence="1" id="KW-0863">Zinc-finger</keyword>
<evidence type="ECO:0000259" key="3">
    <source>
        <dbReference type="PROSITE" id="PS50158"/>
    </source>
</evidence>
<accession>A0A0P1AZD2</accession>
<keyword evidence="5" id="KW-1185">Reference proteome</keyword>
<reference evidence="5" key="1">
    <citation type="submission" date="2014-09" db="EMBL/GenBank/DDBJ databases">
        <authorList>
            <person name="Sharma Rahul"/>
            <person name="Thines Marco"/>
        </authorList>
    </citation>
    <scope>NUCLEOTIDE SEQUENCE [LARGE SCALE GENOMIC DNA]</scope>
</reference>
<keyword evidence="1" id="KW-0479">Metal-binding</keyword>
<proteinExistence type="predicted"/>
<dbReference type="AlphaFoldDB" id="A0A0P1AZD2"/>
<feature type="domain" description="CCHC-type" evidence="3">
    <location>
        <begin position="78"/>
        <end position="91"/>
    </location>
</feature>
<dbReference type="EMBL" id="CCYD01002151">
    <property type="protein sequence ID" value="CEG46682.1"/>
    <property type="molecule type" value="Genomic_DNA"/>
</dbReference>
<feature type="compositionally biased region" description="Basic and acidic residues" evidence="2">
    <location>
        <begin position="9"/>
        <end position="39"/>
    </location>
</feature>
<dbReference type="PROSITE" id="PS50158">
    <property type="entry name" value="ZF_CCHC"/>
    <property type="match status" value="1"/>
</dbReference>